<dbReference type="CDD" id="cd04164">
    <property type="entry name" value="trmE"/>
    <property type="match status" value="1"/>
</dbReference>
<evidence type="ECO:0000256" key="6">
    <source>
        <dbReference type="HAMAP-Rule" id="MF_00379"/>
    </source>
</evidence>
<keyword evidence="2 6" id="KW-0819">tRNA processing</keyword>
<feature type="binding site" evidence="6">
    <location>
        <position position="120"/>
    </location>
    <ligand>
        <name>(6S)-5-formyl-5,6,7,8-tetrahydrofolate</name>
        <dbReference type="ChEBI" id="CHEBI:57457"/>
    </ligand>
</feature>
<evidence type="ECO:0000313" key="9">
    <source>
        <dbReference type="EMBL" id="WOJ91132.1"/>
    </source>
</evidence>
<proteinExistence type="inferred from homology"/>
<sequence>MSGETIFAIASGTSRAAIAVLRLSGPATRLIVKAMVRKLPEARAATLATFIDPASGEAIDKGLVIFFPGPHSFTGEDSAEFHIHGGRAVVARLIEVIGGFPEARPAEPGEFTRRALLNGKMDLAEVEGLADLVEAETEWQRRQALRQLEGRLSRQAEAWRSALLEAAALVEAEIDFSDEPDVPASTSRRIGEILKPVLEALRAELSAGRAGERIREGLVVVIAGPPNAGKSTLLNALARREVAIVSAEAGTTRDLIEVHLDLGGCPVTLIDTAGLRESVDAVEKIGVARALERAKAADLVLWLSEASEPSDVARGVEGSEIWPIFSKCDLAHGRDQGRPAALHISAETGQNIDLLIGRITDFARAASGDGYAGLITKERHRKAFEAAAESLTRILTNLDAPVELIGEDLRTASFALQRITGSIGVEDILSEIFSRFCIGK</sequence>
<keyword evidence="6" id="KW-0963">Cytoplasm</keyword>
<keyword evidence="3 6" id="KW-0547">Nucleotide-binding</keyword>
<dbReference type="PANTHER" id="PTHR42714:SF2">
    <property type="entry name" value="TRNA MODIFICATION GTPASE GTPBP3, MITOCHONDRIAL"/>
    <property type="match status" value="1"/>
</dbReference>
<keyword evidence="6" id="KW-0479">Metal-binding</keyword>
<feature type="binding site" evidence="6">
    <location>
        <begin position="246"/>
        <end position="252"/>
    </location>
    <ligand>
        <name>GTP</name>
        <dbReference type="ChEBI" id="CHEBI:37565"/>
    </ligand>
</feature>
<dbReference type="InterPro" id="IPR003593">
    <property type="entry name" value="AAA+_ATPase"/>
</dbReference>
<evidence type="ECO:0000259" key="8">
    <source>
        <dbReference type="PROSITE" id="PS51709"/>
    </source>
</evidence>
<comment type="subunit">
    <text evidence="6">Homodimer. Heterotetramer of two MnmE and two MnmG subunits.</text>
</comment>
<feature type="binding site" evidence="6">
    <location>
        <position position="252"/>
    </location>
    <ligand>
        <name>Mg(2+)</name>
        <dbReference type="ChEBI" id="CHEBI:18420"/>
    </ligand>
</feature>
<evidence type="ECO:0000256" key="2">
    <source>
        <dbReference type="ARBA" id="ARBA00022694"/>
    </source>
</evidence>
<dbReference type="EC" id="3.6.-.-" evidence="6"/>
<comment type="function">
    <text evidence="6">Exhibits a very high intrinsic GTPase hydrolysis rate. Involved in the addition of a carboxymethylaminomethyl (cmnm) group at the wobble position (U34) of certain tRNAs, forming tRNA-cmnm(5)s(2)U34.</text>
</comment>
<feature type="domain" description="TrmE-type G" evidence="8">
    <location>
        <begin position="217"/>
        <end position="364"/>
    </location>
</feature>
<dbReference type="Proteomes" id="UP001626536">
    <property type="component" value="Chromosome"/>
</dbReference>
<dbReference type="EMBL" id="CP136862">
    <property type="protein sequence ID" value="WOJ91132.1"/>
    <property type="molecule type" value="Genomic_DNA"/>
</dbReference>
<feature type="binding site" evidence="6">
    <location>
        <position position="80"/>
    </location>
    <ligand>
        <name>(6S)-5-formyl-5,6,7,8-tetrahydrofolate</name>
        <dbReference type="ChEBI" id="CHEBI:57457"/>
    </ligand>
</feature>
<dbReference type="NCBIfam" id="NF003661">
    <property type="entry name" value="PRK05291.1-3"/>
    <property type="match status" value="1"/>
</dbReference>
<evidence type="ECO:0000256" key="5">
    <source>
        <dbReference type="ARBA" id="ARBA00023134"/>
    </source>
</evidence>
<keyword evidence="10" id="KW-1185">Reference proteome</keyword>
<evidence type="ECO:0000256" key="4">
    <source>
        <dbReference type="ARBA" id="ARBA00022958"/>
    </source>
</evidence>
<dbReference type="Gene3D" id="3.40.50.300">
    <property type="entry name" value="P-loop containing nucleotide triphosphate hydrolases"/>
    <property type="match status" value="1"/>
</dbReference>
<dbReference type="GO" id="GO:0016787">
    <property type="term" value="F:hydrolase activity"/>
    <property type="evidence" value="ECO:0007669"/>
    <property type="project" value="UniProtKB-KW"/>
</dbReference>
<dbReference type="SUPFAM" id="SSF52540">
    <property type="entry name" value="P-loop containing nucleoside triphosphate hydrolases"/>
    <property type="match status" value="1"/>
</dbReference>
<dbReference type="InterPro" id="IPR027417">
    <property type="entry name" value="P-loop_NTPase"/>
</dbReference>
<accession>A0ABZ0HV28</accession>
<dbReference type="Gene3D" id="3.30.1360.120">
    <property type="entry name" value="Probable tRNA modification gtpase trme, domain 1"/>
    <property type="match status" value="1"/>
</dbReference>
<feature type="binding site" evidence="6">
    <location>
        <position position="440"/>
    </location>
    <ligand>
        <name>(6S)-5-formyl-5,6,7,8-tetrahydrofolate</name>
        <dbReference type="ChEBI" id="CHEBI:57457"/>
    </ligand>
</feature>
<comment type="caution">
    <text evidence="6">Lacks conserved residue(s) required for the propagation of feature annotation.</text>
</comment>
<evidence type="ECO:0000313" key="10">
    <source>
        <dbReference type="Proteomes" id="UP001626536"/>
    </source>
</evidence>
<comment type="subcellular location">
    <subcellularLocation>
        <location evidence="6">Cytoplasm</location>
    </subcellularLocation>
</comment>
<dbReference type="InterPro" id="IPR031168">
    <property type="entry name" value="G_TrmE"/>
</dbReference>
<comment type="cofactor">
    <cofactor evidence="6">
        <name>K(+)</name>
        <dbReference type="ChEBI" id="CHEBI:29103"/>
    </cofactor>
    <text evidence="6">Binds 1 potassium ion per subunit.</text>
</comment>
<evidence type="ECO:0000256" key="3">
    <source>
        <dbReference type="ARBA" id="ARBA00022741"/>
    </source>
</evidence>
<keyword evidence="5 6" id="KW-0342">GTP-binding</keyword>
<keyword evidence="6" id="KW-0460">Magnesium</keyword>
<dbReference type="HAMAP" id="MF_00379">
    <property type="entry name" value="GTPase_MnmE"/>
    <property type="match status" value="1"/>
</dbReference>
<feature type="binding site" evidence="6">
    <location>
        <position position="22"/>
    </location>
    <ligand>
        <name>(6S)-5-formyl-5,6,7,8-tetrahydrofolate</name>
        <dbReference type="ChEBI" id="CHEBI:57457"/>
    </ligand>
</feature>
<feature type="binding site" evidence="6">
    <location>
        <begin position="227"/>
        <end position="232"/>
    </location>
    <ligand>
        <name>GTP</name>
        <dbReference type="ChEBI" id="CHEBI:37565"/>
    </ligand>
</feature>
<feature type="binding site" evidence="6">
    <location>
        <position position="231"/>
    </location>
    <ligand>
        <name>Mg(2+)</name>
        <dbReference type="ChEBI" id="CHEBI:18420"/>
    </ligand>
</feature>
<dbReference type="RefSeq" id="WP_407340720.1">
    <property type="nucleotide sequence ID" value="NZ_CP136862.1"/>
</dbReference>
<keyword evidence="6 9" id="KW-0378">Hydrolase</keyword>
<dbReference type="InterPro" id="IPR006073">
    <property type="entry name" value="GTP-bd"/>
</dbReference>
<dbReference type="InterPro" id="IPR027266">
    <property type="entry name" value="TrmE/GcvT-like"/>
</dbReference>
<dbReference type="InterPro" id="IPR004520">
    <property type="entry name" value="GTPase_MnmE"/>
</dbReference>
<dbReference type="SUPFAM" id="SSF116878">
    <property type="entry name" value="TrmE connector domain"/>
    <property type="match status" value="1"/>
</dbReference>
<dbReference type="InterPro" id="IPR018948">
    <property type="entry name" value="GTP-bd_TrmE_N"/>
</dbReference>
<evidence type="ECO:0000256" key="1">
    <source>
        <dbReference type="ARBA" id="ARBA00011043"/>
    </source>
</evidence>
<dbReference type="NCBIfam" id="TIGR00231">
    <property type="entry name" value="small_GTP"/>
    <property type="match status" value="1"/>
</dbReference>
<gene>
    <name evidence="6 9" type="primary">mnmE</name>
    <name evidence="6" type="synonym">trmE</name>
    <name evidence="9" type="ORF">RZS28_07590</name>
</gene>
<feature type="binding site" evidence="6">
    <location>
        <begin position="271"/>
        <end position="274"/>
    </location>
    <ligand>
        <name>GTP</name>
        <dbReference type="ChEBI" id="CHEBI:37565"/>
    </ligand>
</feature>
<dbReference type="PROSITE" id="PS51709">
    <property type="entry name" value="G_TRME"/>
    <property type="match status" value="1"/>
</dbReference>
<dbReference type="PANTHER" id="PTHR42714">
    <property type="entry name" value="TRNA MODIFICATION GTPASE GTPBP3"/>
    <property type="match status" value="1"/>
</dbReference>
<dbReference type="Pfam" id="PF01926">
    <property type="entry name" value="MMR_HSR1"/>
    <property type="match status" value="1"/>
</dbReference>
<dbReference type="CDD" id="cd14858">
    <property type="entry name" value="TrmE_N"/>
    <property type="match status" value="1"/>
</dbReference>
<reference evidence="9 10" key="1">
    <citation type="submission" date="2023-10" db="EMBL/GenBank/DDBJ databases">
        <title>Novel methanotroph of the genus Methylocapsa from a subarctic wetland.</title>
        <authorList>
            <person name="Belova S.E."/>
            <person name="Oshkin I.Y."/>
            <person name="Miroshnikov K."/>
            <person name="Dedysh S.N."/>
        </authorList>
    </citation>
    <scope>NUCLEOTIDE SEQUENCE [LARGE SCALE GENOMIC DNA]</scope>
    <source>
        <strain evidence="9 10">RX1</strain>
    </source>
</reference>
<dbReference type="NCBIfam" id="TIGR00450">
    <property type="entry name" value="mnmE_trmE_thdF"/>
    <property type="match status" value="1"/>
</dbReference>
<comment type="similarity">
    <text evidence="1 6 7">Belongs to the TRAFAC class TrmE-Era-EngA-EngB-Septin-like GTPase superfamily. TrmE GTPase family.</text>
</comment>
<name>A0ABZ0HV28_9HYPH</name>
<dbReference type="Gene3D" id="1.20.120.430">
    <property type="entry name" value="tRNA modification GTPase MnmE domain 2"/>
    <property type="match status" value="1"/>
</dbReference>
<organism evidence="9 10">
    <name type="scientific">Methylocapsa polymorpha</name>
    <dbReference type="NCBI Taxonomy" id="3080828"/>
    <lineage>
        <taxon>Bacteria</taxon>
        <taxon>Pseudomonadati</taxon>
        <taxon>Pseudomonadota</taxon>
        <taxon>Alphaproteobacteria</taxon>
        <taxon>Hyphomicrobiales</taxon>
        <taxon>Beijerinckiaceae</taxon>
        <taxon>Methylocapsa</taxon>
    </lineage>
</organism>
<dbReference type="InterPro" id="IPR005225">
    <property type="entry name" value="Small_GTP-bd"/>
</dbReference>
<evidence type="ECO:0000256" key="7">
    <source>
        <dbReference type="RuleBase" id="RU003313"/>
    </source>
</evidence>
<dbReference type="Pfam" id="PF10396">
    <property type="entry name" value="TrmE_N"/>
    <property type="match status" value="1"/>
</dbReference>
<dbReference type="InterPro" id="IPR025867">
    <property type="entry name" value="MnmE_helical"/>
</dbReference>
<dbReference type="SMART" id="SM00382">
    <property type="entry name" value="AAA"/>
    <property type="match status" value="1"/>
</dbReference>
<keyword evidence="4 6" id="KW-0630">Potassium</keyword>
<dbReference type="Pfam" id="PF12631">
    <property type="entry name" value="MnmE_helical"/>
    <property type="match status" value="1"/>
</dbReference>
<protein>
    <recommendedName>
        <fullName evidence="6">tRNA modification GTPase MnmE</fullName>
        <ecNumber evidence="6">3.6.-.-</ecNumber>
    </recommendedName>
</protein>
<dbReference type="InterPro" id="IPR027368">
    <property type="entry name" value="MnmE_dom2"/>
</dbReference>